<protein>
    <submittedName>
        <fullName evidence="2">Uncharacterized protein</fullName>
    </submittedName>
</protein>
<dbReference type="EMBL" id="LR743588">
    <property type="protein sequence ID" value="CAA2614004.1"/>
    <property type="molecule type" value="Genomic_DNA"/>
</dbReference>
<keyword evidence="3" id="KW-1185">Reference proteome</keyword>
<organism evidence="2">
    <name type="scientific">Spirodela intermedia</name>
    <name type="common">Intermediate duckweed</name>
    <dbReference type="NCBI Taxonomy" id="51605"/>
    <lineage>
        <taxon>Eukaryota</taxon>
        <taxon>Viridiplantae</taxon>
        <taxon>Streptophyta</taxon>
        <taxon>Embryophyta</taxon>
        <taxon>Tracheophyta</taxon>
        <taxon>Spermatophyta</taxon>
        <taxon>Magnoliopsida</taxon>
        <taxon>Liliopsida</taxon>
        <taxon>Araceae</taxon>
        <taxon>Lemnoideae</taxon>
        <taxon>Spirodela</taxon>
    </lineage>
</organism>
<feature type="region of interest" description="Disordered" evidence="1">
    <location>
        <begin position="87"/>
        <end position="120"/>
    </location>
</feature>
<dbReference type="EMBL" id="CACRZD030000001">
    <property type="protein sequence ID" value="CAA6653817.1"/>
    <property type="molecule type" value="Genomic_DNA"/>
</dbReference>
<evidence type="ECO:0000313" key="2">
    <source>
        <dbReference type="EMBL" id="CAA2614004.1"/>
    </source>
</evidence>
<sequence length="151" mass="17166">MAEISSVRAPSFRLPSFRLPEASPLSDQEHLERRQLFLRSYLFSRERAEGDKRAGRRLAGLRRLRRLLCVKLRAARRLRRVLWQGSAVPAAASRPGAGGSPLDPVERRRPPLRLSPVDQPAAHARFVRRSACRTSSHCKTSWRGTTHLKVQ</sequence>
<dbReference type="Proteomes" id="UP001189122">
    <property type="component" value="Unassembled WGS sequence"/>
</dbReference>
<proteinExistence type="predicted"/>
<gene>
    <name evidence="2" type="ORF">SI7747_01000407</name>
</gene>
<dbReference type="AlphaFoldDB" id="A0A7I8I836"/>
<evidence type="ECO:0000313" key="3">
    <source>
        <dbReference type="Proteomes" id="UP001189122"/>
    </source>
</evidence>
<evidence type="ECO:0000256" key="1">
    <source>
        <dbReference type="SAM" id="MobiDB-lite"/>
    </source>
</evidence>
<accession>A0A7I8I836</accession>
<reference evidence="2 3" key="1">
    <citation type="submission" date="2019-12" db="EMBL/GenBank/DDBJ databases">
        <authorList>
            <person name="Scholz U."/>
            <person name="Mascher M."/>
            <person name="Fiebig A."/>
        </authorList>
    </citation>
    <scope>NUCLEOTIDE SEQUENCE</scope>
</reference>
<name>A0A7I8I836_SPIIN</name>